<dbReference type="EMBL" id="CP041150">
    <property type="protein sequence ID" value="QDF71867.1"/>
    <property type="molecule type" value="Genomic_DNA"/>
</dbReference>
<name>A0AB73U5G7_MYCCH</name>
<evidence type="ECO:0000313" key="1">
    <source>
        <dbReference type="EMBL" id="QDF71867.1"/>
    </source>
</evidence>
<gene>
    <name evidence="1" type="ORF">FJK96_18045</name>
</gene>
<accession>A0AB73U5G7</accession>
<reference evidence="1 2" key="1">
    <citation type="submission" date="2019-06" db="EMBL/GenBank/DDBJ databases">
        <title>Whole geneome sequnce of Mycobacteroides chelonae M77 isolated from bovine milk from Meghalaya, India.</title>
        <authorList>
            <person name="Vise E."/>
            <person name="Das S."/>
            <person name="Garg A."/>
            <person name="Ghatak S."/>
            <person name="Shakuntala I."/>
            <person name="Milton A.A.P."/>
            <person name="Karam A."/>
            <person name="Sanjukta R."/>
            <person name="Puro K."/>
            <person name="Sen A."/>
        </authorList>
    </citation>
    <scope>NUCLEOTIDE SEQUENCE [LARGE SCALE GENOMIC DNA]</scope>
    <source>
        <strain evidence="1 2">M77</strain>
    </source>
</reference>
<organism evidence="1 2">
    <name type="scientific">Mycobacteroides chelonae</name>
    <name type="common">Mycobacterium chelonae</name>
    <dbReference type="NCBI Taxonomy" id="1774"/>
    <lineage>
        <taxon>Bacteria</taxon>
        <taxon>Bacillati</taxon>
        <taxon>Actinomycetota</taxon>
        <taxon>Actinomycetes</taxon>
        <taxon>Mycobacteriales</taxon>
        <taxon>Mycobacteriaceae</taxon>
        <taxon>Mycobacteroides</taxon>
    </lineage>
</organism>
<proteinExistence type="predicted"/>
<protein>
    <recommendedName>
        <fullName evidence="3">Tail assembly chaperone</fullName>
    </recommendedName>
</protein>
<evidence type="ECO:0008006" key="3">
    <source>
        <dbReference type="Google" id="ProtNLM"/>
    </source>
</evidence>
<dbReference type="RefSeq" id="WP_075908180.1">
    <property type="nucleotide sequence ID" value="NZ_CP041150.1"/>
</dbReference>
<dbReference type="Proteomes" id="UP000317728">
    <property type="component" value="Chromosome"/>
</dbReference>
<evidence type="ECO:0000313" key="2">
    <source>
        <dbReference type="Proteomes" id="UP000317728"/>
    </source>
</evidence>
<sequence length="96" mass="10344">MAKAEGGNSPAQNEAEGVETIVVEYGGQSYTIPASNDDFPMLFSEAILRGNPFDALRVLLGGVQWVRYLGTEPTNKQFEEFSNVIAKATGMDSLGK</sequence>
<dbReference type="AlphaFoldDB" id="A0AB73U5G7"/>